<dbReference type="eggNOG" id="ENOG5033E8I">
    <property type="taxonomic scope" value="Bacteria"/>
</dbReference>
<keyword evidence="2" id="KW-1185">Reference proteome</keyword>
<reference evidence="1 2" key="1">
    <citation type="submission" date="2012-03" db="EMBL/GenBank/DDBJ databases">
        <authorList>
            <person name="Harkins D.M."/>
            <person name="Madupu R."/>
            <person name="Durkin A.S."/>
            <person name="Torralba M."/>
            <person name="Methe B."/>
            <person name="Sutton G.G."/>
            <person name="Nelson K.E."/>
        </authorList>
    </citation>
    <scope>NUCLEOTIDE SEQUENCE [LARGE SCALE GENOMIC DNA]</scope>
    <source>
        <strain evidence="1 2">CCUG 2042</strain>
    </source>
</reference>
<dbReference type="Proteomes" id="UP000006457">
    <property type="component" value="Unassembled WGS sequence"/>
</dbReference>
<dbReference type="RefSeq" id="WP_005761360.1">
    <property type="nucleotide sequence ID" value="NZ_AJSX01000040.1"/>
</dbReference>
<comment type="caution">
    <text evidence="1">The sequence shown here is derived from an EMBL/GenBank/DDBJ whole genome shotgun (WGS) entry which is preliminary data.</text>
</comment>
<name>I3D8U5_9PAST</name>
<dbReference type="OrthoDB" id="5690901at2"/>
<protein>
    <submittedName>
        <fullName evidence="1">Uncharacterized protein</fullName>
    </submittedName>
</protein>
<organism evidence="1 2">
    <name type="scientific">Pasteurella bettyae CCUG 2042</name>
    <dbReference type="NCBI Taxonomy" id="1095749"/>
    <lineage>
        <taxon>Bacteria</taxon>
        <taxon>Pseudomonadati</taxon>
        <taxon>Pseudomonadota</taxon>
        <taxon>Gammaproteobacteria</taxon>
        <taxon>Pasteurellales</taxon>
        <taxon>Pasteurellaceae</taxon>
        <taxon>Pasteurella</taxon>
    </lineage>
</organism>
<evidence type="ECO:0000313" key="2">
    <source>
        <dbReference type="Proteomes" id="UP000006457"/>
    </source>
</evidence>
<proteinExistence type="predicted"/>
<evidence type="ECO:0000313" key="1">
    <source>
        <dbReference type="EMBL" id="EIJ68138.1"/>
    </source>
</evidence>
<dbReference type="EMBL" id="AJSX01000040">
    <property type="protein sequence ID" value="EIJ68138.1"/>
    <property type="molecule type" value="Genomic_DNA"/>
</dbReference>
<dbReference type="PATRIC" id="fig|1095749.3.peg.1715"/>
<gene>
    <name evidence="1" type="ORF">HMPREF1052_1239</name>
</gene>
<accession>I3D8U5</accession>
<sequence length="343" mass="38933">MTTEKKTKVKKQIERKLRTVEHFTVSYDATDEEYAHHKINARNLVEVVKDMIDLVERSDKLLNGKQKTVELYVQAPNGNAIVKEGSIAFPFAMEIFDYICTVKDVVTTIDTKDVMATLGISIPTGAVSYGVFKDILLTKGEPVIDVKTQDGSDKVEVLTENTKVTTTKETAILMQDDQIRQAIKKLTVTPLANKKDAVFKIQRTEKVENTDGKVEVQEQTTVKIESLKEIDTLTRLSETIAQEPEKKTEPEAMIMITQLNFYSGKTGWKMRYDGKERAVELQDEAFIEEINANQASFRKGDWLKVKLDIVKTFGNSTKTSYIITEVLEHLVTEDRQLVKNEDE</sequence>
<dbReference type="AlphaFoldDB" id="I3D8U5"/>